<dbReference type="AlphaFoldDB" id="A0A382H1K4"/>
<name>A0A382H1K4_9ZZZZ</name>
<evidence type="ECO:0000313" key="1">
    <source>
        <dbReference type="EMBL" id="SVB81052.1"/>
    </source>
</evidence>
<gene>
    <name evidence="1" type="ORF">METZ01_LOCUS233906</name>
</gene>
<sequence length="83" mass="9818">MKLKNKESELFEYKFHYHLGDDLGAGDKYFLAHDRNEAAEMFCYACNKSRLDLNDINISKWNRWKGKWEILNSSPSCSHTSRN</sequence>
<accession>A0A382H1K4</accession>
<dbReference type="EMBL" id="UINC01058600">
    <property type="protein sequence ID" value="SVB81052.1"/>
    <property type="molecule type" value="Genomic_DNA"/>
</dbReference>
<organism evidence="1">
    <name type="scientific">marine metagenome</name>
    <dbReference type="NCBI Taxonomy" id="408172"/>
    <lineage>
        <taxon>unclassified sequences</taxon>
        <taxon>metagenomes</taxon>
        <taxon>ecological metagenomes</taxon>
    </lineage>
</organism>
<protein>
    <submittedName>
        <fullName evidence="1">Uncharacterized protein</fullName>
    </submittedName>
</protein>
<reference evidence="1" key="1">
    <citation type="submission" date="2018-05" db="EMBL/GenBank/DDBJ databases">
        <authorList>
            <person name="Lanie J.A."/>
            <person name="Ng W.-L."/>
            <person name="Kazmierczak K.M."/>
            <person name="Andrzejewski T.M."/>
            <person name="Davidsen T.M."/>
            <person name="Wayne K.J."/>
            <person name="Tettelin H."/>
            <person name="Glass J.I."/>
            <person name="Rusch D."/>
            <person name="Podicherti R."/>
            <person name="Tsui H.-C.T."/>
            <person name="Winkler M.E."/>
        </authorList>
    </citation>
    <scope>NUCLEOTIDE SEQUENCE</scope>
</reference>
<proteinExistence type="predicted"/>